<dbReference type="InterPro" id="IPR025661">
    <property type="entry name" value="Pept_asp_AS"/>
</dbReference>
<dbReference type="Pfam" id="PF08246">
    <property type="entry name" value="Inhibitor_I29"/>
    <property type="match status" value="1"/>
</dbReference>
<dbReference type="Proteomes" id="UP000663889">
    <property type="component" value="Unassembled WGS sequence"/>
</dbReference>
<dbReference type="EMBL" id="CAJNOO010002968">
    <property type="protein sequence ID" value="CAF1309709.1"/>
    <property type="molecule type" value="Genomic_DNA"/>
</dbReference>
<dbReference type="PROSITE" id="PS00139">
    <property type="entry name" value="THIOL_PROTEASE_CYS"/>
    <property type="match status" value="1"/>
</dbReference>
<dbReference type="PROSITE" id="PS51257">
    <property type="entry name" value="PROKAR_LIPOPROTEIN"/>
    <property type="match status" value="1"/>
</dbReference>
<feature type="domain" description="Cathepsin propeptide inhibitor" evidence="9">
    <location>
        <begin position="59"/>
        <end position="116"/>
    </location>
</feature>
<dbReference type="GO" id="GO:0008234">
    <property type="term" value="F:cysteine-type peptidase activity"/>
    <property type="evidence" value="ECO:0007669"/>
    <property type="project" value="UniProtKB-KW"/>
</dbReference>
<evidence type="ECO:0000256" key="6">
    <source>
        <dbReference type="ARBA" id="ARBA00023157"/>
    </source>
</evidence>
<keyword evidence="3" id="KW-0378">Hydrolase</keyword>
<dbReference type="AlphaFoldDB" id="A0A815ECZ1"/>
<feature type="signal peptide" evidence="7">
    <location>
        <begin position="1"/>
        <end position="19"/>
    </location>
</feature>
<dbReference type="SMART" id="SM00848">
    <property type="entry name" value="Inhibitor_I29"/>
    <property type="match status" value="1"/>
</dbReference>
<evidence type="ECO:0000256" key="1">
    <source>
        <dbReference type="ARBA" id="ARBA00008455"/>
    </source>
</evidence>
<dbReference type="PANTHER" id="PTHR12411">
    <property type="entry name" value="CYSTEINE PROTEASE FAMILY C1-RELATED"/>
    <property type="match status" value="1"/>
</dbReference>
<comment type="caution">
    <text evidence="11">The sequence shown here is derived from an EMBL/GenBank/DDBJ whole genome shotgun (WGS) entry which is preliminary data.</text>
</comment>
<dbReference type="Proteomes" id="UP000663882">
    <property type="component" value="Unassembled WGS sequence"/>
</dbReference>
<evidence type="ECO:0000256" key="3">
    <source>
        <dbReference type="ARBA" id="ARBA00022801"/>
    </source>
</evidence>
<evidence type="ECO:0000259" key="8">
    <source>
        <dbReference type="SMART" id="SM00645"/>
    </source>
</evidence>
<dbReference type="InterPro" id="IPR038765">
    <property type="entry name" value="Papain-like_cys_pep_sf"/>
</dbReference>
<dbReference type="Proteomes" id="UP000663823">
    <property type="component" value="Unassembled WGS sequence"/>
</dbReference>
<dbReference type="OrthoDB" id="10253408at2759"/>
<dbReference type="PROSITE" id="PS00640">
    <property type="entry name" value="THIOL_PROTEASE_ASN"/>
    <property type="match status" value="1"/>
</dbReference>
<evidence type="ECO:0000256" key="7">
    <source>
        <dbReference type="SAM" id="SignalP"/>
    </source>
</evidence>
<dbReference type="SUPFAM" id="SSF54001">
    <property type="entry name" value="Cysteine proteinases"/>
    <property type="match status" value="1"/>
</dbReference>
<dbReference type="CDD" id="cd02248">
    <property type="entry name" value="Peptidase_C1A"/>
    <property type="match status" value="1"/>
</dbReference>
<dbReference type="InterPro" id="IPR013201">
    <property type="entry name" value="Prot_inhib_I29"/>
</dbReference>
<dbReference type="InterPro" id="IPR013128">
    <property type="entry name" value="Peptidase_C1A"/>
</dbReference>
<dbReference type="PRINTS" id="PR00705">
    <property type="entry name" value="PAPAIN"/>
</dbReference>
<keyword evidence="2" id="KW-0645">Protease</keyword>
<name>A0A815ECZ1_9BILA</name>
<reference evidence="11" key="1">
    <citation type="submission" date="2021-02" db="EMBL/GenBank/DDBJ databases">
        <authorList>
            <person name="Nowell W R."/>
        </authorList>
    </citation>
    <scope>NUCLEOTIDE SEQUENCE</scope>
</reference>
<keyword evidence="6" id="KW-1015">Disulfide bond</keyword>
<keyword evidence="4" id="KW-0788">Thiol protease</keyword>
<evidence type="ECO:0000313" key="12">
    <source>
        <dbReference type="EMBL" id="CAF4154553.1"/>
    </source>
</evidence>
<protein>
    <submittedName>
        <fullName evidence="11">Uncharacterized protein</fullName>
    </submittedName>
</protein>
<accession>A0A815ECZ1</accession>
<dbReference type="PROSITE" id="PS00639">
    <property type="entry name" value="THIOL_PROTEASE_HIS"/>
    <property type="match status" value="1"/>
</dbReference>
<evidence type="ECO:0000313" key="10">
    <source>
        <dbReference type="EMBL" id="CAF1228843.1"/>
    </source>
</evidence>
<evidence type="ECO:0000313" key="11">
    <source>
        <dbReference type="EMBL" id="CAF1309709.1"/>
    </source>
</evidence>
<evidence type="ECO:0000256" key="5">
    <source>
        <dbReference type="ARBA" id="ARBA00023145"/>
    </source>
</evidence>
<dbReference type="GO" id="GO:0006508">
    <property type="term" value="P:proteolysis"/>
    <property type="evidence" value="ECO:0007669"/>
    <property type="project" value="UniProtKB-KW"/>
</dbReference>
<keyword evidence="5" id="KW-0865">Zymogen</keyword>
<proteinExistence type="inferred from homology"/>
<keyword evidence="7" id="KW-0732">Signal</keyword>
<dbReference type="EMBL" id="CAJOAX010015391">
    <property type="protein sequence ID" value="CAF4154553.1"/>
    <property type="molecule type" value="Genomic_DNA"/>
</dbReference>
<dbReference type="InterPro" id="IPR025660">
    <property type="entry name" value="Pept_his_AS"/>
</dbReference>
<evidence type="ECO:0000313" key="13">
    <source>
        <dbReference type="Proteomes" id="UP000663882"/>
    </source>
</evidence>
<sequence length="391" mass="44698">MKLYGILFTFILLIGLSSCRDKFLTRTSVQDYVDKFVDVVKFKHQGILSLNKTAIRQIWSFFKAKYRRFYSSTKEERARLRVFRDKLKYVLEANLRKASTYKLGLNEFSNWTSEEYQRMVHGVKVSSRFRRSLIDDEPDEDSLERSLARFDQRYYYARRDENNNDTSQQPNTFDWRTKNVVSPIKHQGYCGSCYAFATVAVMESLYAIKTNSQNVTQFSEQQIVDCSSKGNSGCCGGNFEPSVKFLSEKGGKIAIEASYPYAEKLALCQKSGTNEIELGEIKYEKLARGNEKKLAEAVANYGPIFVAVDASSEDFGTYRKGVLQIDRCHKRRVTHAVVVVGYGYDEAIQKPYWIIKNSWGTGWGENGYLRLIKDAGNMCGVATQAYAAKLI</sequence>
<dbReference type="Pfam" id="PF00112">
    <property type="entry name" value="Peptidase_C1"/>
    <property type="match status" value="1"/>
</dbReference>
<organism evidence="11 13">
    <name type="scientific">Rotaria sordida</name>
    <dbReference type="NCBI Taxonomy" id="392033"/>
    <lineage>
        <taxon>Eukaryota</taxon>
        <taxon>Metazoa</taxon>
        <taxon>Spiralia</taxon>
        <taxon>Gnathifera</taxon>
        <taxon>Rotifera</taxon>
        <taxon>Eurotatoria</taxon>
        <taxon>Bdelloidea</taxon>
        <taxon>Philodinida</taxon>
        <taxon>Philodinidae</taxon>
        <taxon>Rotaria</taxon>
    </lineage>
</organism>
<dbReference type="InterPro" id="IPR039417">
    <property type="entry name" value="Peptidase_C1A_papain-like"/>
</dbReference>
<evidence type="ECO:0000256" key="4">
    <source>
        <dbReference type="ARBA" id="ARBA00022807"/>
    </source>
</evidence>
<dbReference type="InterPro" id="IPR000668">
    <property type="entry name" value="Peptidase_C1A_C"/>
</dbReference>
<dbReference type="Gene3D" id="3.90.70.10">
    <property type="entry name" value="Cysteine proteinases"/>
    <property type="match status" value="1"/>
</dbReference>
<gene>
    <name evidence="12" type="ORF">OTI717_LOCUS36400</name>
    <name evidence="11" type="ORF">RFH988_LOCUS30179</name>
    <name evidence="10" type="ORF">SEV965_LOCUS22585</name>
</gene>
<feature type="chain" id="PRO_5036411508" evidence="7">
    <location>
        <begin position="20"/>
        <end position="391"/>
    </location>
</feature>
<dbReference type="EMBL" id="CAJNOU010001605">
    <property type="protein sequence ID" value="CAF1228843.1"/>
    <property type="molecule type" value="Genomic_DNA"/>
</dbReference>
<evidence type="ECO:0000256" key="2">
    <source>
        <dbReference type="ARBA" id="ARBA00022670"/>
    </source>
</evidence>
<feature type="domain" description="Peptidase C1A papain C-terminal" evidence="8">
    <location>
        <begin position="169"/>
        <end position="389"/>
    </location>
</feature>
<dbReference type="SMART" id="SM00645">
    <property type="entry name" value="Pept_C1"/>
    <property type="match status" value="1"/>
</dbReference>
<comment type="similarity">
    <text evidence="1">Belongs to the peptidase C1 family.</text>
</comment>
<evidence type="ECO:0000259" key="9">
    <source>
        <dbReference type="SMART" id="SM00848"/>
    </source>
</evidence>
<dbReference type="InterPro" id="IPR000169">
    <property type="entry name" value="Pept_cys_AS"/>
</dbReference>